<evidence type="ECO:0000256" key="5">
    <source>
        <dbReference type="PROSITE-ProRule" id="PRU00152"/>
    </source>
</evidence>
<sequence length="293" mass="33277">MHLSNGETNPLSSDKWFHNDFEAGQKDDYYITAKDVGELLMITLKSDGGGYKSDCFVGEVPVAADYWKEDRFFGSQFLNGCSPDSLMRCTKLPPHFPVTQELVGNLLDSGDTLEKAMADGRIYMVDYKILEDIPHYGQDQPDLERRYICASLGLFYVKGNGDLVPIAIQFHQEPHDENPIWTPNDSEMDWNCAKLWLRNSDSQFHQDHELQNWVKDLHDNGYPNKAGHTNHGAPKFIGDYPEELFIDEPAKAAIAAFQRKLKGISAEIKARNAKLRVPYPYLLPKRIPNSIAI</sequence>
<evidence type="ECO:0000256" key="3">
    <source>
        <dbReference type="ARBA" id="ARBA00023002"/>
    </source>
</evidence>
<evidence type="ECO:0000256" key="4">
    <source>
        <dbReference type="ARBA" id="ARBA00023098"/>
    </source>
</evidence>
<dbReference type="InterPro" id="IPR036226">
    <property type="entry name" value="LipOase_C_sf"/>
</dbReference>
<evidence type="ECO:0000313" key="9">
    <source>
        <dbReference type="Proteomes" id="UP000225706"/>
    </source>
</evidence>
<feature type="domain" description="Lipoxygenase" evidence="7">
    <location>
        <begin position="1"/>
        <end position="206"/>
    </location>
</feature>
<feature type="domain" description="PLAT" evidence="6">
    <location>
        <begin position="1"/>
        <end position="92"/>
    </location>
</feature>
<dbReference type="PROSITE" id="PS50095">
    <property type="entry name" value="PLAT"/>
    <property type="match status" value="1"/>
</dbReference>
<keyword evidence="3" id="KW-0560">Oxidoreductase</keyword>
<dbReference type="Pfam" id="PF00305">
    <property type="entry name" value="Lipoxygenase"/>
    <property type="match status" value="1"/>
</dbReference>
<dbReference type="InterPro" id="IPR000907">
    <property type="entry name" value="LipOase"/>
</dbReference>
<dbReference type="GO" id="GO:0046872">
    <property type="term" value="F:metal ion binding"/>
    <property type="evidence" value="ECO:0007669"/>
    <property type="project" value="UniProtKB-KW"/>
</dbReference>
<dbReference type="SUPFAM" id="SSF48484">
    <property type="entry name" value="Lipoxigenase"/>
    <property type="match status" value="1"/>
</dbReference>
<gene>
    <name evidence="8" type="ORF">AWC38_SpisGene7356</name>
</gene>
<dbReference type="InterPro" id="IPR001024">
    <property type="entry name" value="PLAT/LH2_dom"/>
</dbReference>
<dbReference type="PROSITE" id="PS51393">
    <property type="entry name" value="LIPOXYGENASE_3"/>
    <property type="match status" value="2"/>
</dbReference>
<evidence type="ECO:0000313" key="8">
    <source>
        <dbReference type="EMBL" id="PFX27981.1"/>
    </source>
</evidence>
<dbReference type="Gene3D" id="3.10.450.60">
    <property type="match status" value="1"/>
</dbReference>
<evidence type="ECO:0000259" key="7">
    <source>
        <dbReference type="PROSITE" id="PS51393"/>
    </source>
</evidence>
<dbReference type="PANTHER" id="PTHR11771">
    <property type="entry name" value="LIPOXYGENASE"/>
    <property type="match status" value="1"/>
</dbReference>
<keyword evidence="9" id="KW-1185">Reference proteome</keyword>
<keyword evidence="2" id="KW-0223">Dioxygenase</keyword>
<protein>
    <submittedName>
        <fullName evidence="8">Allene oxide synthase-lipoxygenase protein</fullName>
    </submittedName>
</protein>
<comment type="caution">
    <text evidence="8">The sequence shown here is derived from an EMBL/GenBank/DDBJ whole genome shotgun (WGS) entry which is preliminary data.</text>
</comment>
<name>A0A2B4SDM4_STYPI</name>
<dbReference type="Gene3D" id="1.20.245.10">
    <property type="entry name" value="Lipoxygenase-1, Domain 5"/>
    <property type="match status" value="1"/>
</dbReference>
<evidence type="ECO:0000256" key="1">
    <source>
        <dbReference type="ARBA" id="ARBA00022723"/>
    </source>
</evidence>
<evidence type="ECO:0000259" key="6">
    <source>
        <dbReference type="PROSITE" id="PS50095"/>
    </source>
</evidence>
<dbReference type="OrthoDB" id="5947901at2759"/>
<accession>A0A2B4SDM4</accession>
<dbReference type="GO" id="GO:0016702">
    <property type="term" value="F:oxidoreductase activity, acting on single donors with incorporation of molecular oxygen, incorporation of two atoms of oxygen"/>
    <property type="evidence" value="ECO:0007669"/>
    <property type="project" value="InterPro"/>
</dbReference>
<keyword evidence="4" id="KW-0443">Lipid metabolism</keyword>
<dbReference type="Gene3D" id="2.40.180.10">
    <property type="entry name" value="Catalase core domain"/>
    <property type="match status" value="1"/>
</dbReference>
<dbReference type="AlphaFoldDB" id="A0A2B4SDM4"/>
<dbReference type="InterPro" id="IPR013819">
    <property type="entry name" value="LipOase_C"/>
</dbReference>
<reference evidence="9" key="1">
    <citation type="journal article" date="2017" name="bioRxiv">
        <title>Comparative analysis of the genomes of Stylophora pistillata and Acropora digitifera provides evidence for extensive differences between species of corals.</title>
        <authorList>
            <person name="Voolstra C.R."/>
            <person name="Li Y."/>
            <person name="Liew Y.J."/>
            <person name="Baumgarten S."/>
            <person name="Zoccola D."/>
            <person name="Flot J.-F."/>
            <person name="Tambutte S."/>
            <person name="Allemand D."/>
            <person name="Aranda M."/>
        </authorList>
    </citation>
    <scope>NUCLEOTIDE SEQUENCE [LARGE SCALE GENOMIC DNA]</scope>
</reference>
<evidence type="ECO:0000256" key="2">
    <source>
        <dbReference type="ARBA" id="ARBA00022964"/>
    </source>
</evidence>
<dbReference type="Proteomes" id="UP000225706">
    <property type="component" value="Unassembled WGS sequence"/>
</dbReference>
<proteinExistence type="predicted"/>
<feature type="domain" description="Lipoxygenase" evidence="7">
    <location>
        <begin position="236"/>
        <end position="293"/>
    </location>
</feature>
<dbReference type="Pfam" id="PF01477">
    <property type="entry name" value="PLAT"/>
    <property type="match status" value="1"/>
</dbReference>
<dbReference type="GO" id="GO:0034440">
    <property type="term" value="P:lipid oxidation"/>
    <property type="evidence" value="ECO:0007669"/>
    <property type="project" value="InterPro"/>
</dbReference>
<dbReference type="EMBL" id="LSMT01000092">
    <property type="protein sequence ID" value="PFX27981.1"/>
    <property type="molecule type" value="Genomic_DNA"/>
</dbReference>
<organism evidence="8 9">
    <name type="scientific">Stylophora pistillata</name>
    <name type="common">Smooth cauliflower coral</name>
    <dbReference type="NCBI Taxonomy" id="50429"/>
    <lineage>
        <taxon>Eukaryota</taxon>
        <taxon>Metazoa</taxon>
        <taxon>Cnidaria</taxon>
        <taxon>Anthozoa</taxon>
        <taxon>Hexacorallia</taxon>
        <taxon>Scleractinia</taxon>
        <taxon>Astrocoeniina</taxon>
        <taxon>Pocilloporidae</taxon>
        <taxon>Stylophora</taxon>
    </lineage>
</organism>
<comment type="caution">
    <text evidence="5">Lacks conserved residue(s) required for the propagation of feature annotation.</text>
</comment>
<keyword evidence="1" id="KW-0479">Metal-binding</keyword>
<dbReference type="STRING" id="50429.A0A2B4SDM4"/>